<feature type="domain" description="Surface-adhesin protein E-like" evidence="2">
    <location>
        <begin position="46"/>
        <end position="149"/>
    </location>
</feature>
<keyword evidence="1" id="KW-0732">Signal</keyword>
<dbReference type="InterPro" id="IPR031939">
    <property type="entry name" value="Adhesin_E-like"/>
</dbReference>
<dbReference type="InterPro" id="IPR043088">
    <property type="entry name" value="Adhesin_E"/>
</dbReference>
<evidence type="ECO:0000259" key="2">
    <source>
        <dbReference type="Pfam" id="PF16747"/>
    </source>
</evidence>
<dbReference type="PROSITE" id="PS51257">
    <property type="entry name" value="PROKAR_LIPOPROTEIN"/>
    <property type="match status" value="1"/>
</dbReference>
<dbReference type="EMBL" id="AAZD01000002">
    <property type="protein sequence ID" value="EDJ88632.1"/>
    <property type="molecule type" value="Genomic_DNA"/>
</dbReference>
<accession>A0ABF7PHB0</accession>
<dbReference type="Pfam" id="PF16747">
    <property type="entry name" value="Adhesin_E"/>
    <property type="match status" value="1"/>
</dbReference>
<dbReference type="AlphaFoldDB" id="A0ABF7PHB0"/>
<proteinExistence type="predicted"/>
<protein>
    <submittedName>
        <fullName evidence="3">23S rRNA pseudouridine synthase D</fullName>
    </submittedName>
</protein>
<evidence type="ECO:0000313" key="3">
    <source>
        <dbReference type="EMBL" id="EDJ88632.1"/>
    </source>
</evidence>
<dbReference type="Gene3D" id="2.40.128.710">
    <property type="entry name" value="Surface-adhesin protein E"/>
    <property type="match status" value="1"/>
</dbReference>
<feature type="chain" id="PRO_5044758058" evidence="1">
    <location>
        <begin position="19"/>
        <end position="195"/>
    </location>
</feature>
<feature type="signal peptide" evidence="1">
    <location>
        <begin position="1"/>
        <end position="18"/>
    </location>
</feature>
<evidence type="ECO:0000256" key="1">
    <source>
        <dbReference type="SAM" id="SignalP"/>
    </source>
</evidence>
<comment type="caution">
    <text evidence="3">The sequence shown here is derived from an EMBL/GenBank/DDBJ whole genome shotgun (WGS) entry which is preliminary data.</text>
</comment>
<organism evidence="3">
    <name type="scientific">Haemophilus influenzae 22.1-21</name>
    <dbReference type="NCBI Taxonomy" id="374927"/>
    <lineage>
        <taxon>Bacteria</taxon>
        <taxon>Pseudomonadati</taxon>
        <taxon>Pseudomonadota</taxon>
        <taxon>Gammaproteobacteria</taxon>
        <taxon>Pasteurellales</taxon>
        <taxon>Pasteurellaceae</taxon>
        <taxon>Haemophilus</taxon>
    </lineage>
</organism>
<sequence>MKKIILTLSLGLLTACSAQIQKAEQNDVKLAPPTDVRSGYIRLVKNVNYYIDSESIWVDNQEPQIVHFDAVVNLDKGLYVYPEPKRYARSVRQYKILNCANYHLTQVRTDFYDEFWGQGLRAAPKKQKKHTLSLTPDTTLYNAAQIICANYGKAFSVDKKIKKICTLISLNFIQLLGCREYSIFLQLLLFYCWHF</sequence>
<reference evidence="3" key="1">
    <citation type="journal article" date="2007" name="Genome Biol.">
        <title>Characterization and modeling of the Haemophilus influenzae core and supragenomes based on the complete genomic sequences of Rd and 12 clinical nontypeable strains.</title>
        <authorList>
            <person name="Hogg J.S."/>
            <person name="Hu F.Z."/>
            <person name="Janto B."/>
            <person name="Boissy R."/>
            <person name="Hayes J."/>
            <person name="Keefe R."/>
            <person name="Post J.C."/>
            <person name="Ehrlich G.D."/>
        </authorList>
    </citation>
    <scope>NUCLEOTIDE SEQUENCE</scope>
    <source>
        <strain evidence="3">22.1-21</strain>
    </source>
</reference>
<gene>
    <name evidence="3" type="primary">rluD</name>
    <name evidence="3" type="ORF">CGSHi22121_05660</name>
</gene>
<name>A0ABF7PHB0_HAEIF</name>